<dbReference type="Pfam" id="PF08921">
    <property type="entry name" value="DUF1904"/>
    <property type="match status" value="1"/>
</dbReference>
<dbReference type="RefSeq" id="WP_377469289.1">
    <property type="nucleotide sequence ID" value="NZ_JBHLWN010000027.1"/>
</dbReference>
<dbReference type="SUPFAM" id="SSF55331">
    <property type="entry name" value="Tautomerase/MIF"/>
    <property type="match status" value="1"/>
</dbReference>
<organism evidence="1 2">
    <name type="scientific">Paenibacillus chartarius</name>
    <dbReference type="NCBI Taxonomy" id="747481"/>
    <lineage>
        <taxon>Bacteria</taxon>
        <taxon>Bacillati</taxon>
        <taxon>Bacillota</taxon>
        <taxon>Bacilli</taxon>
        <taxon>Bacillales</taxon>
        <taxon>Paenibacillaceae</taxon>
        <taxon>Paenibacillus</taxon>
    </lineage>
</organism>
<evidence type="ECO:0000313" key="1">
    <source>
        <dbReference type="EMBL" id="MFC0212183.1"/>
    </source>
</evidence>
<reference evidence="1 2" key="1">
    <citation type="submission" date="2024-09" db="EMBL/GenBank/DDBJ databases">
        <authorList>
            <person name="Sun Q."/>
            <person name="Mori K."/>
        </authorList>
    </citation>
    <scope>NUCLEOTIDE SEQUENCE [LARGE SCALE GENOMIC DNA]</scope>
    <source>
        <strain evidence="1 2">CCM 7759</strain>
    </source>
</reference>
<evidence type="ECO:0000313" key="2">
    <source>
        <dbReference type="Proteomes" id="UP001589776"/>
    </source>
</evidence>
<sequence length="113" mass="12530">MPQLTVRGIDVETMRRVSTALVQELAEVCGCGTDNFTLDCMSTSSVFDGAAAATYPFIEAAWFDRGREVRDRFAEAVTRHLREAGVAELEVAFKVYREDSYYVNGKAFASTDT</sequence>
<dbReference type="Gene3D" id="3.30.429.10">
    <property type="entry name" value="Macrophage Migration Inhibitory Factor"/>
    <property type="match status" value="1"/>
</dbReference>
<name>A0ABV6DHR5_9BACL</name>
<protein>
    <submittedName>
        <fullName evidence="1">DUF1904 family protein</fullName>
    </submittedName>
</protein>
<comment type="caution">
    <text evidence="1">The sequence shown here is derived from an EMBL/GenBank/DDBJ whole genome shotgun (WGS) entry which is preliminary data.</text>
</comment>
<dbReference type="Proteomes" id="UP001589776">
    <property type="component" value="Unassembled WGS sequence"/>
</dbReference>
<dbReference type="InterPro" id="IPR014347">
    <property type="entry name" value="Tautomerase/MIF_sf"/>
</dbReference>
<accession>A0ABV6DHR5</accession>
<proteinExistence type="predicted"/>
<gene>
    <name evidence="1" type="ORF">ACFFK0_06880</name>
</gene>
<keyword evidence="2" id="KW-1185">Reference proteome</keyword>
<dbReference type="EMBL" id="JBHLWN010000027">
    <property type="protein sequence ID" value="MFC0212183.1"/>
    <property type="molecule type" value="Genomic_DNA"/>
</dbReference>
<dbReference type="InterPro" id="IPR015017">
    <property type="entry name" value="DUF1904"/>
</dbReference>